<feature type="compositionally biased region" description="Polar residues" evidence="16">
    <location>
        <begin position="56"/>
        <end position="80"/>
    </location>
</feature>
<keyword evidence="5" id="KW-0479">Metal-binding</keyword>
<feature type="compositionally biased region" description="Polar residues" evidence="16">
    <location>
        <begin position="361"/>
        <end position="376"/>
    </location>
</feature>
<dbReference type="InterPro" id="IPR044769">
    <property type="entry name" value="PIKfyve_PIPKc"/>
</dbReference>
<feature type="region of interest" description="Disordered" evidence="16">
    <location>
        <begin position="361"/>
        <end position="383"/>
    </location>
</feature>
<comment type="catalytic activity">
    <reaction evidence="13">
        <text>a 1,2-diacyl-sn-glycero-3-phospho-(1D-myo-inositol-3-phosphate) + ATP = a 1,2-diacyl-sn-glycero-3-phospho-(1D-myo-inositol-3,5-bisphosphate) + ADP + H(+)</text>
        <dbReference type="Rhea" id="RHEA:13609"/>
        <dbReference type="ChEBI" id="CHEBI:15378"/>
        <dbReference type="ChEBI" id="CHEBI:30616"/>
        <dbReference type="ChEBI" id="CHEBI:57923"/>
        <dbReference type="ChEBI" id="CHEBI:58088"/>
        <dbReference type="ChEBI" id="CHEBI:456216"/>
        <dbReference type="EC" id="2.7.1.150"/>
    </reaction>
    <physiologicalReaction direction="left-to-right" evidence="13">
        <dbReference type="Rhea" id="RHEA:13610"/>
    </physiologicalReaction>
</comment>
<dbReference type="GO" id="GO:0046488">
    <property type="term" value="P:phosphatidylinositol metabolic process"/>
    <property type="evidence" value="ECO:0007669"/>
    <property type="project" value="UniProtKB-UniRule"/>
</dbReference>
<dbReference type="PROSITE" id="PS50186">
    <property type="entry name" value="DEP"/>
    <property type="match status" value="1"/>
</dbReference>
<dbReference type="CDD" id="cd17300">
    <property type="entry name" value="PIPKc_PIKfyve"/>
    <property type="match status" value="1"/>
</dbReference>
<evidence type="ECO:0000256" key="1">
    <source>
        <dbReference type="ARBA" id="ARBA00004608"/>
    </source>
</evidence>
<dbReference type="InterPro" id="IPR013083">
    <property type="entry name" value="Znf_RING/FYVE/PHD"/>
</dbReference>
<keyword evidence="9 15" id="KW-0418">Kinase</keyword>
<dbReference type="GO" id="GO:0032438">
    <property type="term" value="P:melanosome organization"/>
    <property type="evidence" value="ECO:0007669"/>
    <property type="project" value="TreeGrafter"/>
</dbReference>
<keyword evidence="8 14" id="KW-0863">Zinc-finger</keyword>
<dbReference type="FunFam" id="3.50.7.10:FF:000007">
    <property type="entry name" value="1-phosphatidylinositol 3-phosphate 5-kinase isoform X1"/>
    <property type="match status" value="1"/>
</dbReference>
<proteinExistence type="predicted"/>
<dbReference type="InterPro" id="IPR027409">
    <property type="entry name" value="GroEL-like_apical_dom_sf"/>
</dbReference>
<keyword evidence="7" id="KW-0967">Endosome</keyword>
<evidence type="ECO:0000256" key="7">
    <source>
        <dbReference type="ARBA" id="ARBA00022753"/>
    </source>
</evidence>
<feature type="domain" description="FYVE-type" evidence="17">
    <location>
        <begin position="131"/>
        <end position="191"/>
    </location>
</feature>
<feature type="compositionally biased region" description="Polar residues" evidence="16">
    <location>
        <begin position="436"/>
        <end position="448"/>
    </location>
</feature>
<feature type="region of interest" description="Disordered" evidence="16">
    <location>
        <begin position="1"/>
        <end position="24"/>
    </location>
</feature>
<dbReference type="InterPro" id="IPR002498">
    <property type="entry name" value="PInositol-4-P-4/5-kinase_core"/>
</dbReference>
<feature type="compositionally biased region" description="Low complexity" evidence="16">
    <location>
        <begin position="456"/>
        <end position="466"/>
    </location>
</feature>
<feature type="compositionally biased region" description="Basic and acidic residues" evidence="16">
    <location>
        <begin position="1525"/>
        <end position="1538"/>
    </location>
</feature>
<dbReference type="SMART" id="SM00330">
    <property type="entry name" value="PIPKc"/>
    <property type="match status" value="1"/>
</dbReference>
<dbReference type="SUPFAM" id="SSF46785">
    <property type="entry name" value="Winged helix' DNA-binding domain"/>
    <property type="match status" value="1"/>
</dbReference>
<feature type="compositionally biased region" description="Low complexity" evidence="16">
    <location>
        <begin position="1591"/>
        <end position="1603"/>
    </location>
</feature>
<dbReference type="SUPFAM" id="SSF56104">
    <property type="entry name" value="SAICAR synthase-like"/>
    <property type="match status" value="1"/>
</dbReference>
<feature type="domain" description="PIPK" evidence="19">
    <location>
        <begin position="1563"/>
        <end position="1883"/>
    </location>
</feature>
<dbReference type="GO" id="GO:1903426">
    <property type="term" value="P:regulation of reactive oxygen species biosynthetic process"/>
    <property type="evidence" value="ECO:0007669"/>
    <property type="project" value="TreeGrafter"/>
</dbReference>
<feature type="compositionally biased region" description="Polar residues" evidence="16">
    <location>
        <begin position="793"/>
        <end position="827"/>
    </location>
</feature>
<dbReference type="Gene3D" id="3.30.40.10">
    <property type="entry name" value="Zinc/RING finger domain, C3HC4 (zinc finger)"/>
    <property type="match status" value="1"/>
</dbReference>
<feature type="region of interest" description="Disordered" evidence="16">
    <location>
        <begin position="1411"/>
        <end position="1432"/>
    </location>
</feature>
<evidence type="ECO:0000256" key="12">
    <source>
        <dbReference type="ARBA" id="ARBA00023136"/>
    </source>
</evidence>
<dbReference type="GO" id="GO:0010008">
    <property type="term" value="C:endosome membrane"/>
    <property type="evidence" value="ECO:0007669"/>
    <property type="project" value="UniProtKB-SubCell"/>
</dbReference>
<dbReference type="KEGG" id="tpal:117646948"/>
<dbReference type="CDD" id="cd03334">
    <property type="entry name" value="Fab1_TCP"/>
    <property type="match status" value="1"/>
</dbReference>
<feature type="region of interest" description="Disordered" evidence="16">
    <location>
        <begin position="1503"/>
        <end position="1543"/>
    </location>
</feature>
<dbReference type="CDD" id="cd15725">
    <property type="entry name" value="FYVE_PIKfyve_Fab1"/>
    <property type="match status" value="1"/>
</dbReference>
<dbReference type="GeneID" id="117646948"/>
<organism evidence="22">
    <name type="scientific">Thrips palmi</name>
    <name type="common">Melon thrips</name>
    <dbReference type="NCBI Taxonomy" id="161013"/>
    <lineage>
        <taxon>Eukaryota</taxon>
        <taxon>Metazoa</taxon>
        <taxon>Ecdysozoa</taxon>
        <taxon>Arthropoda</taxon>
        <taxon>Hexapoda</taxon>
        <taxon>Insecta</taxon>
        <taxon>Pterygota</taxon>
        <taxon>Neoptera</taxon>
        <taxon>Paraneoptera</taxon>
        <taxon>Thysanoptera</taxon>
        <taxon>Terebrantia</taxon>
        <taxon>Thripoidea</taxon>
        <taxon>Thripidae</taxon>
        <taxon>Thrips</taxon>
    </lineage>
</organism>
<keyword evidence="10" id="KW-0862">Zinc</keyword>
<accession>A0A6P8Z2I8</accession>
<name>A0A6P8Z2I8_THRPL</name>
<dbReference type="OrthoDB" id="158357at2759"/>
<dbReference type="PANTHER" id="PTHR46715:SF1">
    <property type="entry name" value="1-PHOSPHATIDYLINOSITOL 3-PHOSPHATE 5-KINASE"/>
    <property type="match status" value="1"/>
</dbReference>
<dbReference type="CTD" id="37033"/>
<dbReference type="InterPro" id="IPR000591">
    <property type="entry name" value="DEP_dom"/>
</dbReference>
<dbReference type="GO" id="GO:0005524">
    <property type="term" value="F:ATP binding"/>
    <property type="evidence" value="ECO:0007669"/>
    <property type="project" value="UniProtKB-UniRule"/>
</dbReference>
<evidence type="ECO:0000259" key="18">
    <source>
        <dbReference type="PROSITE" id="PS50186"/>
    </source>
</evidence>
<dbReference type="Pfam" id="PF00610">
    <property type="entry name" value="DEP"/>
    <property type="match status" value="1"/>
</dbReference>
<evidence type="ECO:0000313" key="21">
    <source>
        <dbReference type="RefSeq" id="XP_034244229.1"/>
    </source>
</evidence>
<dbReference type="GO" id="GO:0000285">
    <property type="term" value="F:1-phosphatidylinositol-3-phosphate 5-kinase activity"/>
    <property type="evidence" value="ECO:0007669"/>
    <property type="project" value="UniProtKB-EC"/>
</dbReference>
<evidence type="ECO:0000256" key="2">
    <source>
        <dbReference type="ARBA" id="ARBA00012009"/>
    </source>
</evidence>
<dbReference type="FunFam" id="3.30.40.10:FF:000057">
    <property type="entry name" value="1-phosphatidylinositol 3-phosphate 5-kinase isoform X1"/>
    <property type="match status" value="1"/>
</dbReference>
<dbReference type="Pfam" id="PF01504">
    <property type="entry name" value="PIP5K"/>
    <property type="match status" value="2"/>
</dbReference>
<dbReference type="InterPro" id="IPR017455">
    <property type="entry name" value="Znf_FYVE-rel"/>
</dbReference>
<gene>
    <name evidence="21 22" type="primary">LOC117646948</name>
</gene>
<dbReference type="FunFam" id="3.30.810.10:FF:000001">
    <property type="entry name" value="1-phosphatidylinositol 3-phosphate 5-kinase FAB1"/>
    <property type="match status" value="1"/>
</dbReference>
<dbReference type="Gene3D" id="3.50.7.10">
    <property type="entry name" value="GroEL"/>
    <property type="match status" value="1"/>
</dbReference>
<dbReference type="PANTHER" id="PTHR46715">
    <property type="entry name" value="1-PHOSPHATIDYLINOSITOL 3-PHOSPHATE 5-KINASE"/>
    <property type="match status" value="1"/>
</dbReference>
<dbReference type="InterPro" id="IPR011011">
    <property type="entry name" value="Znf_FYVE_PHD"/>
</dbReference>
<dbReference type="Gene3D" id="3.30.810.10">
    <property type="entry name" value="2-Layer Sandwich"/>
    <property type="match status" value="1"/>
</dbReference>
<evidence type="ECO:0000256" key="13">
    <source>
        <dbReference type="ARBA" id="ARBA00052820"/>
    </source>
</evidence>
<evidence type="ECO:0000256" key="5">
    <source>
        <dbReference type="ARBA" id="ARBA00022723"/>
    </source>
</evidence>
<keyword evidence="12" id="KW-0472">Membrane</keyword>
<dbReference type="Proteomes" id="UP000515158">
    <property type="component" value="Unplaced"/>
</dbReference>
<dbReference type="SMART" id="SM00049">
    <property type="entry name" value="DEP"/>
    <property type="match status" value="1"/>
</dbReference>
<keyword evidence="6 15" id="KW-0547">Nucleotide-binding</keyword>
<evidence type="ECO:0000256" key="11">
    <source>
        <dbReference type="ARBA" id="ARBA00022840"/>
    </source>
</evidence>
<evidence type="ECO:0000256" key="8">
    <source>
        <dbReference type="ARBA" id="ARBA00022771"/>
    </source>
</evidence>
<evidence type="ECO:0000259" key="19">
    <source>
        <dbReference type="PROSITE" id="PS51455"/>
    </source>
</evidence>
<keyword evidence="20" id="KW-1185">Reference proteome</keyword>
<keyword evidence="4 15" id="KW-0808">Transferase</keyword>
<dbReference type="PROSITE" id="PS51455">
    <property type="entry name" value="PIPK"/>
    <property type="match status" value="1"/>
</dbReference>
<dbReference type="SMART" id="SM00064">
    <property type="entry name" value="FYVE"/>
    <property type="match status" value="1"/>
</dbReference>
<evidence type="ECO:0000256" key="14">
    <source>
        <dbReference type="PROSITE-ProRule" id="PRU00091"/>
    </source>
</evidence>
<dbReference type="RefSeq" id="XP_034244229.1">
    <property type="nucleotide sequence ID" value="XM_034388338.1"/>
</dbReference>
<dbReference type="InterPro" id="IPR036388">
    <property type="entry name" value="WH-like_DNA-bd_sf"/>
</dbReference>
<dbReference type="Gene3D" id="3.30.800.10">
    <property type="entry name" value="Phosphatidylinositol Phosphate Kinase II Beta"/>
    <property type="match status" value="1"/>
</dbReference>
<dbReference type="Gene3D" id="1.10.10.10">
    <property type="entry name" value="Winged helix-like DNA-binding domain superfamily/Winged helix DNA-binding domain"/>
    <property type="match status" value="1"/>
</dbReference>
<feature type="domain" description="DEP" evidence="18">
    <location>
        <begin position="281"/>
        <end position="354"/>
    </location>
</feature>
<dbReference type="EC" id="2.7.1.150" evidence="2"/>
<feature type="region of interest" description="Disordered" evidence="16">
    <location>
        <begin position="1561"/>
        <end position="1603"/>
    </location>
</feature>
<evidence type="ECO:0000256" key="6">
    <source>
        <dbReference type="ARBA" id="ARBA00022741"/>
    </source>
</evidence>
<dbReference type="GO" id="GO:0090385">
    <property type="term" value="P:phagosome-lysosome fusion"/>
    <property type="evidence" value="ECO:0007669"/>
    <property type="project" value="TreeGrafter"/>
</dbReference>
<dbReference type="RefSeq" id="XP_034244230.1">
    <property type="nucleotide sequence ID" value="XM_034388339.1"/>
</dbReference>
<evidence type="ECO:0000256" key="4">
    <source>
        <dbReference type="ARBA" id="ARBA00022679"/>
    </source>
</evidence>
<dbReference type="GO" id="GO:0035556">
    <property type="term" value="P:intracellular signal transduction"/>
    <property type="evidence" value="ECO:0007669"/>
    <property type="project" value="InterPro"/>
</dbReference>
<dbReference type="GO" id="GO:0052810">
    <property type="term" value="F:1-phosphatidylinositol-5-kinase activity"/>
    <property type="evidence" value="ECO:0007669"/>
    <property type="project" value="TreeGrafter"/>
</dbReference>
<dbReference type="InterPro" id="IPR036390">
    <property type="entry name" value="WH_DNA-bd_sf"/>
</dbReference>
<protein>
    <recommendedName>
        <fullName evidence="2">1-phosphatidylinositol-3-phosphate 5-kinase</fullName>
        <ecNumber evidence="2">2.7.1.150</ecNumber>
    </recommendedName>
</protein>
<evidence type="ECO:0000256" key="3">
    <source>
        <dbReference type="ARBA" id="ARBA00022553"/>
    </source>
</evidence>
<feature type="region of interest" description="Disordered" evidence="16">
    <location>
        <begin position="436"/>
        <end position="466"/>
    </location>
</feature>
<dbReference type="Pfam" id="PF00118">
    <property type="entry name" value="Cpn60_TCP1"/>
    <property type="match status" value="1"/>
</dbReference>
<dbReference type="GO" id="GO:0008270">
    <property type="term" value="F:zinc ion binding"/>
    <property type="evidence" value="ECO:0007669"/>
    <property type="project" value="UniProtKB-KW"/>
</dbReference>
<comment type="subcellular location">
    <subcellularLocation>
        <location evidence="1">Endosome membrane</location>
    </subcellularLocation>
</comment>
<dbReference type="InterPro" id="IPR002423">
    <property type="entry name" value="Cpn60/GroEL/TCP-1"/>
</dbReference>
<evidence type="ECO:0000256" key="16">
    <source>
        <dbReference type="SAM" id="MobiDB-lite"/>
    </source>
</evidence>
<keyword evidence="11 15" id="KW-0067">ATP-binding</keyword>
<dbReference type="Pfam" id="PF01363">
    <property type="entry name" value="FYVE"/>
    <property type="match status" value="1"/>
</dbReference>
<sequence length="1898" mass="212634">MTSKNLHSTSKLTEFAPLSPEDKQSSVGNFIAKFFKGNKHETKEKSVPGSPGGESRGSTSGQERFTDPLTSSVNLPTTIDPGVSQSQFDVNVTEGRSLPNVLKRLSNLIALRNVNPQAYGETDLKQYWMPDAVSRECYDCGERFTTFRRRHHCRICGQIFCSRCCSQEVPGRVLGCTGDLRVCTYCWKVVHSYLQSDSKADISADLIISSASINIAGSEEDRLGASCPPPSTYSSSLRRKTSVGYQEERFALGRDHPVSKMLPEDNRTWFLYALCQQLAHPSKGLLMQTVRIRLRVHQDVFTGSQLVDWLIEHGKAGDRSEALYLGEALVGGKFVESVTDEGFSDSNALYRLLKGEDLSLSQSGSYDRPDQTSAGQEGQEPSWVKEVTHRLFESNTTTDSESEGLLSEVDVEGSIKSSPSTYQLDLDLKQSTVHLRPSANISPNSPSTPAVGEWIQQSPQPTSPSSELLSYALLHSSQRNQDKDPVPWHQIAQLRSDNGDLQAYTALSEKYGQHEQVLLNQLLYSEGLSQSWADIVMPLVHQMVAVVHPDSTNESEETDIRHYIQFKKVTGGTRSECKILNGIAFTKNVAHRSMNTRLENPRILLLNCAIVYQRVEGRFASLEPVMMQEQDYLRNVVARIEALQPDLILVSRNVSRLAQESLRMLGVTLALNVKISVLERISRCTQAQIIMSVDALIGRPQLGTCKKFYMWTFKTEQGGSKTLMFLEGCPLPQFGCSVLLRGGNQSELSRLKRVARHMVFCRYHWRLELSYLMDEFARPPSITNDSFFEEPMSSDQFERNNQSAVEAHLNSQSKPNQKVNVDPSVSQKSRRRNSSDQPDTTKRVTAESISDFSDPLHQYLTLGEEANSVQASGAQCLAVAKIPYLNQFRKALDDTILSVSPYLKFTVPYLETDQGRSCILRQYFPSEVYWSEQFHENESSRSRGGTGISCEVPSYPCDSKLAPKHSFMEMKITVEASSNELQAILAHFRACGGRISPNHTLQPTLSQPAQPHQPAISDESNIDVLDPGNHQHLCVLFCSYSTFSQNAPSFCVNPWVVKMDFYGRNDITLGSFLERYCFRTTFTCPSQTCTTSMLQHVRRFVHYPGCVQVTLQLVDGVGSLPSNDHILMWSCCSQCSVVSPVTPMSPDTWSLSFGKYLELRFHGDMYCLREEHVDKADQASSPCSHSLHHDFYQYFAYRNIVASFKYSPIFIWEVSLPPELVKLDWETQHMALVSDEISDIAVAGQEVFSQVLERIFETYSEDSGLKTQLQKDQAQFKARVEEVLDTCHPLTDAGHWKILWQLEDTVVDLYRLIIEAVANWNTRFKALEDRSRMAKGSVNVPHETADEAILHSKEEIAKESDQHFSVSQTSIPICFETPGNSDKVASVGSASSELLSVPSVDVTFSRLSSTVDSEADSLTDQSEPPTLQSMQSKSVKTILSQFLPSGPMLSSILVPQKLQEIHIMPRSSATIPIGVRESQPSTIIAHALATHDYQRSLDEMVRHPPSETANSSGASIAPKKVQGYIERERDKDKDRDSLNGELLQSSELRRGGVLSFLRGSPNAATKDSGNIEGVAYTTSVTNPPPNAAPDGPTTSGIGSPTTAAAQQSPTYIEVQFSDASTNFYCRIFYAEEFLKLRRLIWPRGEEAFIRSLAHCVHWAARGGKSGSTFCKSRDDRLVIKEMSKTELSHFLDRAPRFFSYMTDNHKNHRPTLLGKILGVYRIVFKNDLTGAASRSNLLIMENLFYGREVSHKFDLKGSIRNRLVNPGSEPREEVVLLDENLLKITRDMPLYVLPHAKSVLTQAIKRDTEFLTSQSVMDYSLLVGLDQSRKELVVGIIDYIRSFTWDKRLENVFKKVAGQGKAPTIVQPEDYQSRFIAAMHSYFLTAPDRWYGFGKGFQ</sequence>
<evidence type="ECO:0000256" key="10">
    <source>
        <dbReference type="ARBA" id="ARBA00022833"/>
    </source>
</evidence>
<dbReference type="SUPFAM" id="SSF57903">
    <property type="entry name" value="FYVE/PHD zinc finger"/>
    <property type="match status" value="1"/>
</dbReference>
<evidence type="ECO:0000256" key="15">
    <source>
        <dbReference type="PROSITE-ProRule" id="PRU00781"/>
    </source>
</evidence>
<evidence type="ECO:0000313" key="20">
    <source>
        <dbReference type="Proteomes" id="UP000515158"/>
    </source>
</evidence>
<evidence type="ECO:0000256" key="9">
    <source>
        <dbReference type="ARBA" id="ARBA00022777"/>
    </source>
</evidence>
<dbReference type="PROSITE" id="PS50178">
    <property type="entry name" value="ZF_FYVE"/>
    <property type="match status" value="1"/>
</dbReference>
<keyword evidence="3" id="KW-0597">Phosphoprotein</keyword>
<dbReference type="InterPro" id="IPR043548">
    <property type="entry name" value="PIKfyve"/>
</dbReference>
<dbReference type="InterPro" id="IPR000306">
    <property type="entry name" value="Znf_FYVE"/>
</dbReference>
<feature type="region of interest" description="Disordered" evidence="16">
    <location>
        <begin position="39"/>
        <end position="80"/>
    </location>
</feature>
<dbReference type="SUPFAM" id="SSF52029">
    <property type="entry name" value="GroEL apical domain-like"/>
    <property type="match status" value="1"/>
</dbReference>
<evidence type="ECO:0000259" key="17">
    <source>
        <dbReference type="PROSITE" id="PS50178"/>
    </source>
</evidence>
<dbReference type="InterPro" id="IPR027483">
    <property type="entry name" value="PInositol-4-P-4/5-kinase_C_sf"/>
</dbReference>
<reference evidence="21 22" key="1">
    <citation type="submission" date="2025-04" db="UniProtKB">
        <authorList>
            <consortium name="RefSeq"/>
        </authorList>
    </citation>
    <scope>IDENTIFICATION</scope>
    <source>
        <tissue evidence="21 22">Total insect</tissue>
    </source>
</reference>
<feature type="compositionally biased region" description="Polar residues" evidence="16">
    <location>
        <begin position="1"/>
        <end position="12"/>
    </location>
</feature>
<dbReference type="InterPro" id="IPR027484">
    <property type="entry name" value="PInositol-4-P-5-kinase_N"/>
</dbReference>
<feature type="region of interest" description="Disordered" evidence="16">
    <location>
        <begin position="792"/>
        <end position="848"/>
    </location>
</feature>
<evidence type="ECO:0000313" key="22">
    <source>
        <dbReference type="RefSeq" id="XP_034244230.1"/>
    </source>
</evidence>